<dbReference type="EMBL" id="KN822969">
    <property type="protein sequence ID" value="KIO30668.1"/>
    <property type="molecule type" value="Genomic_DNA"/>
</dbReference>
<proteinExistence type="predicted"/>
<dbReference type="Pfam" id="PF12937">
    <property type="entry name" value="F-box-like"/>
    <property type="match status" value="1"/>
</dbReference>
<name>A0A0C3L9S9_9AGAM</name>
<evidence type="ECO:0000313" key="4">
    <source>
        <dbReference type="Proteomes" id="UP000054248"/>
    </source>
</evidence>
<dbReference type="AlphaFoldDB" id="A0A0C3L9S9"/>
<evidence type="ECO:0000259" key="2">
    <source>
        <dbReference type="Pfam" id="PF12937"/>
    </source>
</evidence>
<reference evidence="3 4" key="1">
    <citation type="submission" date="2014-04" db="EMBL/GenBank/DDBJ databases">
        <authorList>
            <consortium name="DOE Joint Genome Institute"/>
            <person name="Kuo A."/>
            <person name="Girlanda M."/>
            <person name="Perotto S."/>
            <person name="Kohler A."/>
            <person name="Nagy L.G."/>
            <person name="Floudas D."/>
            <person name="Copeland A."/>
            <person name="Barry K.W."/>
            <person name="Cichocki N."/>
            <person name="Veneault-Fourrey C."/>
            <person name="LaButti K."/>
            <person name="Lindquist E.A."/>
            <person name="Lipzen A."/>
            <person name="Lundell T."/>
            <person name="Morin E."/>
            <person name="Murat C."/>
            <person name="Sun H."/>
            <person name="Tunlid A."/>
            <person name="Henrissat B."/>
            <person name="Grigoriev I.V."/>
            <person name="Hibbett D.S."/>
            <person name="Martin F."/>
            <person name="Nordberg H.P."/>
            <person name="Cantor M.N."/>
            <person name="Hua S.X."/>
        </authorList>
    </citation>
    <scope>NUCLEOTIDE SEQUENCE [LARGE SCALE GENOMIC DNA]</scope>
    <source>
        <strain evidence="3 4">MUT 4182</strain>
    </source>
</reference>
<reference evidence="4" key="2">
    <citation type="submission" date="2015-01" db="EMBL/GenBank/DDBJ databases">
        <title>Evolutionary Origins and Diversification of the Mycorrhizal Mutualists.</title>
        <authorList>
            <consortium name="DOE Joint Genome Institute"/>
            <consortium name="Mycorrhizal Genomics Consortium"/>
            <person name="Kohler A."/>
            <person name="Kuo A."/>
            <person name="Nagy L.G."/>
            <person name="Floudas D."/>
            <person name="Copeland A."/>
            <person name="Barry K.W."/>
            <person name="Cichocki N."/>
            <person name="Veneault-Fourrey C."/>
            <person name="LaButti K."/>
            <person name="Lindquist E.A."/>
            <person name="Lipzen A."/>
            <person name="Lundell T."/>
            <person name="Morin E."/>
            <person name="Murat C."/>
            <person name="Riley R."/>
            <person name="Ohm R."/>
            <person name="Sun H."/>
            <person name="Tunlid A."/>
            <person name="Henrissat B."/>
            <person name="Grigoriev I.V."/>
            <person name="Hibbett D.S."/>
            <person name="Martin F."/>
        </authorList>
    </citation>
    <scope>NUCLEOTIDE SEQUENCE [LARGE SCALE GENOMIC DNA]</scope>
    <source>
        <strain evidence="4">MUT 4182</strain>
    </source>
</reference>
<feature type="domain" description="F-box" evidence="2">
    <location>
        <begin position="77"/>
        <end position="135"/>
    </location>
</feature>
<dbReference type="HOGENOM" id="CLU_496248_0_0_1"/>
<evidence type="ECO:0000256" key="1">
    <source>
        <dbReference type="SAM" id="MobiDB-lite"/>
    </source>
</evidence>
<accession>A0A0C3L9S9</accession>
<gene>
    <name evidence="3" type="ORF">M407DRAFT_222843</name>
</gene>
<keyword evidence="4" id="KW-1185">Reference proteome</keyword>
<dbReference type="OrthoDB" id="3183750at2759"/>
<feature type="compositionally biased region" description="Polar residues" evidence="1">
    <location>
        <begin position="23"/>
        <end position="33"/>
    </location>
</feature>
<protein>
    <recommendedName>
        <fullName evidence="2">F-box domain-containing protein</fullName>
    </recommendedName>
</protein>
<dbReference type="InterPro" id="IPR001810">
    <property type="entry name" value="F-box_dom"/>
</dbReference>
<dbReference type="InterPro" id="IPR036047">
    <property type="entry name" value="F-box-like_dom_sf"/>
</dbReference>
<dbReference type="Proteomes" id="UP000054248">
    <property type="component" value="Unassembled WGS sequence"/>
</dbReference>
<evidence type="ECO:0000313" key="3">
    <source>
        <dbReference type="EMBL" id="KIO30668.1"/>
    </source>
</evidence>
<feature type="region of interest" description="Disordered" evidence="1">
    <location>
        <begin position="1"/>
        <end position="33"/>
    </location>
</feature>
<organism evidence="3 4">
    <name type="scientific">Tulasnella calospora MUT 4182</name>
    <dbReference type="NCBI Taxonomy" id="1051891"/>
    <lineage>
        <taxon>Eukaryota</taxon>
        <taxon>Fungi</taxon>
        <taxon>Dikarya</taxon>
        <taxon>Basidiomycota</taxon>
        <taxon>Agaricomycotina</taxon>
        <taxon>Agaricomycetes</taxon>
        <taxon>Cantharellales</taxon>
        <taxon>Tulasnellaceae</taxon>
        <taxon>Tulasnella</taxon>
    </lineage>
</organism>
<sequence length="575" mass="63926">MHNHQHLADYNTVHTPEPICTPSEGSGTSSPNTDMACLISAPIEIPDGHTPLQSAENQQGARNAAPSLCEKKASVAFSQLPVELALGILKYCFPDRPSPSRSLEDMMNIYTVRLVSRSWKELIEETPWFWFHLSIIYPAQVIQDSLRRSKDHPLRIHVSQAPGETTEVYEDFLRLVQTQSHRWLSLELVMIDDLLPEELAMSILSSPAPGLQSLTAVFPAGQFTQNPVVDLMSGTAHQLKGLHLCGVPIACDSESFRGLEDLRHADSQGLSAPEAVELLTRNSSLRFLVLSGDPAEMQNNAGPISPRGSIRSVATAPSLKLLHLKCLPIHTLTHILTSVLMPTCWSLHLDIVPESFSDFMEIKEALAQFLPKIRQTLRSCDETTIIVDCNGLYQWMAQSSSSSKEVFDFSFAVCGPPMGDFLEWIGRISQGCRQVFRVEMKAMDLGAWHILGCCEEVIELVPMFEDRQGELPTFIESLSDVVRGSDGQLTWCFPGLRKLRLEFAEGDLLDIFSMLNKRYVPVPIPGDPLVGTPSTTLDIPPKLQIWMGEATNSAIIRALRRHWAVESLVATREIE</sequence>
<dbReference type="SUPFAM" id="SSF81383">
    <property type="entry name" value="F-box domain"/>
    <property type="match status" value="1"/>
</dbReference>